<keyword evidence="1" id="KW-0175">Coiled coil</keyword>
<dbReference type="RefSeq" id="XP_013956920.1">
    <property type="nucleotide sequence ID" value="XM_014101445.1"/>
</dbReference>
<evidence type="ECO:0008006" key="4">
    <source>
        <dbReference type="Google" id="ProtNLM"/>
    </source>
</evidence>
<dbReference type="STRING" id="413071.G9MRI5"/>
<dbReference type="OMA" id="FSQRRAF"/>
<keyword evidence="3" id="KW-1185">Reference proteome</keyword>
<feature type="coiled-coil region" evidence="1">
    <location>
        <begin position="81"/>
        <end position="108"/>
    </location>
</feature>
<evidence type="ECO:0000256" key="1">
    <source>
        <dbReference type="SAM" id="Coils"/>
    </source>
</evidence>
<organism evidence="2 3">
    <name type="scientific">Hypocrea virens (strain Gv29-8 / FGSC 10586)</name>
    <name type="common">Gliocladium virens</name>
    <name type="synonym">Trichoderma virens</name>
    <dbReference type="NCBI Taxonomy" id="413071"/>
    <lineage>
        <taxon>Eukaryota</taxon>
        <taxon>Fungi</taxon>
        <taxon>Dikarya</taxon>
        <taxon>Ascomycota</taxon>
        <taxon>Pezizomycotina</taxon>
        <taxon>Sordariomycetes</taxon>
        <taxon>Hypocreomycetidae</taxon>
        <taxon>Hypocreales</taxon>
        <taxon>Hypocreaceae</taxon>
        <taxon>Trichoderma</taxon>
    </lineage>
</organism>
<dbReference type="GeneID" id="25792752"/>
<evidence type="ECO:0000313" key="2">
    <source>
        <dbReference type="EMBL" id="EHK22706.1"/>
    </source>
</evidence>
<name>G9MRI5_HYPVG</name>
<dbReference type="InParanoid" id="G9MRI5"/>
<dbReference type="Proteomes" id="UP000007115">
    <property type="component" value="Unassembled WGS sequence"/>
</dbReference>
<dbReference type="EMBL" id="ABDF02000006">
    <property type="protein sequence ID" value="EHK22706.1"/>
    <property type="molecule type" value="Genomic_DNA"/>
</dbReference>
<dbReference type="AlphaFoldDB" id="G9MRI5"/>
<dbReference type="eggNOG" id="ENOG502RVVP">
    <property type="taxonomic scope" value="Eukaryota"/>
</dbReference>
<comment type="caution">
    <text evidence="2">The sequence shown here is derived from an EMBL/GenBank/DDBJ whole genome shotgun (WGS) entry which is preliminary data.</text>
</comment>
<proteinExistence type="predicted"/>
<dbReference type="OrthoDB" id="5424793at2759"/>
<gene>
    <name evidence="2" type="ORF">TRIVIDRAFT_29324</name>
</gene>
<accession>G9MRI5</accession>
<protein>
    <recommendedName>
        <fullName evidence="4">Suppressor of anucleate metulae protein B</fullName>
    </recommendedName>
</protein>
<evidence type="ECO:0000313" key="3">
    <source>
        <dbReference type="Proteomes" id="UP000007115"/>
    </source>
</evidence>
<dbReference type="VEuPathDB" id="FungiDB:TRIVIDRAFT_29324"/>
<dbReference type="HOGENOM" id="CLU_033919_0_0_1"/>
<sequence length="436" mass="49839">MAQPAITPEHWTELIAARRQRRLCSEHVEALKRSCASECGKRHVSECTKCWSLVLERMRQRYSESPEREWFTSRKAFYQELEGLFADAKEHRTSVRQLEARIESEKEAWYRWILRRHQEFIVTCNDQTVHEELRSMLDDPDRSRDEVVGMVWRGIGKPPDWAEHVDAFAVEVAAAGGNPAALQRLYVKEFFMDHETGEPLEDSKPYLDEYTSNESMGIEEMLGKMSKLAQELRVIRPHRESLMSRLDDLMRARMADELNKKQQAKSQAQAAEERIAGDELYDLPPCAVCGKVLDTHDVFSCTVCQAVAQIGGDQGLTVYCSEECYDAGHAKHVGEMHRCHAGDDCVQNRNNGQDEDVVMEDEAALDAFACKECVGLKRMTLFCSERCASENIASHLQEEHETKMNADEVSSLISSLSDEIETILRRENPGLRMELM</sequence>
<reference evidence="2 3" key="1">
    <citation type="journal article" date="2011" name="Genome Biol.">
        <title>Comparative genome sequence analysis underscores mycoparasitism as the ancestral life style of Trichoderma.</title>
        <authorList>
            <person name="Kubicek C.P."/>
            <person name="Herrera-Estrella A."/>
            <person name="Seidl-Seiboth V."/>
            <person name="Martinez D.A."/>
            <person name="Druzhinina I.S."/>
            <person name="Thon M."/>
            <person name="Zeilinger S."/>
            <person name="Casas-Flores S."/>
            <person name="Horwitz B.A."/>
            <person name="Mukherjee P.K."/>
            <person name="Mukherjee M."/>
            <person name="Kredics L."/>
            <person name="Alcaraz L.D."/>
            <person name="Aerts A."/>
            <person name="Antal Z."/>
            <person name="Atanasova L."/>
            <person name="Cervantes-Badillo M.G."/>
            <person name="Challacombe J."/>
            <person name="Chertkov O."/>
            <person name="McCluskey K."/>
            <person name="Coulpier F."/>
            <person name="Deshpande N."/>
            <person name="von Doehren H."/>
            <person name="Ebbole D.J."/>
            <person name="Esquivel-Naranjo E.U."/>
            <person name="Fekete E."/>
            <person name="Flipphi M."/>
            <person name="Glaser F."/>
            <person name="Gomez-Rodriguez E.Y."/>
            <person name="Gruber S."/>
            <person name="Han C."/>
            <person name="Henrissat B."/>
            <person name="Hermosa R."/>
            <person name="Hernandez-Onate M."/>
            <person name="Karaffa L."/>
            <person name="Kosti I."/>
            <person name="Le Crom S."/>
            <person name="Lindquist E."/>
            <person name="Lucas S."/>
            <person name="Luebeck M."/>
            <person name="Luebeck P.S."/>
            <person name="Margeot A."/>
            <person name="Metz B."/>
            <person name="Misra M."/>
            <person name="Nevalainen H."/>
            <person name="Omann M."/>
            <person name="Packer N."/>
            <person name="Perrone G."/>
            <person name="Uresti-Rivera E.E."/>
            <person name="Salamov A."/>
            <person name="Schmoll M."/>
            <person name="Seiboth B."/>
            <person name="Shapiro H."/>
            <person name="Sukno S."/>
            <person name="Tamayo-Ramos J.A."/>
            <person name="Tisch D."/>
            <person name="Wiest A."/>
            <person name="Wilkinson H.H."/>
            <person name="Zhang M."/>
            <person name="Coutinho P.M."/>
            <person name="Kenerley C.M."/>
            <person name="Monte E."/>
            <person name="Baker S.E."/>
            <person name="Grigoriev I.V."/>
        </authorList>
    </citation>
    <scope>NUCLEOTIDE SEQUENCE [LARGE SCALE GENOMIC DNA]</scope>
    <source>
        <strain evidence="3">Gv29-8 / FGSC 10586</strain>
    </source>
</reference>